<evidence type="ECO:0000259" key="2">
    <source>
        <dbReference type="Pfam" id="PF10536"/>
    </source>
</evidence>
<dbReference type="Proteomes" id="UP001341840">
    <property type="component" value="Unassembled WGS sequence"/>
</dbReference>
<dbReference type="InterPro" id="IPR019557">
    <property type="entry name" value="AminoTfrase-like_pln_mobile"/>
</dbReference>
<feature type="compositionally biased region" description="Polar residues" evidence="1">
    <location>
        <begin position="236"/>
        <end position="249"/>
    </location>
</feature>
<feature type="domain" description="Aminotransferase-like plant mobile" evidence="2">
    <location>
        <begin position="11"/>
        <end position="70"/>
    </location>
</feature>
<name>A0ABU6UP52_9FABA</name>
<organism evidence="3 4">
    <name type="scientific">Stylosanthes scabra</name>
    <dbReference type="NCBI Taxonomy" id="79078"/>
    <lineage>
        <taxon>Eukaryota</taxon>
        <taxon>Viridiplantae</taxon>
        <taxon>Streptophyta</taxon>
        <taxon>Embryophyta</taxon>
        <taxon>Tracheophyta</taxon>
        <taxon>Spermatophyta</taxon>
        <taxon>Magnoliopsida</taxon>
        <taxon>eudicotyledons</taxon>
        <taxon>Gunneridae</taxon>
        <taxon>Pentapetalae</taxon>
        <taxon>rosids</taxon>
        <taxon>fabids</taxon>
        <taxon>Fabales</taxon>
        <taxon>Fabaceae</taxon>
        <taxon>Papilionoideae</taxon>
        <taxon>50 kb inversion clade</taxon>
        <taxon>dalbergioids sensu lato</taxon>
        <taxon>Dalbergieae</taxon>
        <taxon>Pterocarpus clade</taxon>
        <taxon>Stylosanthes</taxon>
    </lineage>
</organism>
<dbReference type="EMBL" id="JASCZI010121472">
    <property type="protein sequence ID" value="MED6161891.1"/>
    <property type="molecule type" value="Genomic_DNA"/>
</dbReference>
<dbReference type="PANTHER" id="PTHR46033:SF1">
    <property type="entry name" value="PROTEIN MAIN-LIKE 2"/>
    <property type="match status" value="1"/>
</dbReference>
<evidence type="ECO:0000313" key="3">
    <source>
        <dbReference type="EMBL" id="MED6161891.1"/>
    </source>
</evidence>
<accession>A0ABU6UP52</accession>
<feature type="compositionally biased region" description="Basic and acidic residues" evidence="1">
    <location>
        <begin position="322"/>
        <end position="332"/>
    </location>
</feature>
<evidence type="ECO:0000313" key="4">
    <source>
        <dbReference type="Proteomes" id="UP001341840"/>
    </source>
</evidence>
<dbReference type="Pfam" id="PF10536">
    <property type="entry name" value="PMD"/>
    <property type="match status" value="1"/>
</dbReference>
<proteinExistence type="predicted"/>
<keyword evidence="4" id="KW-1185">Reference proteome</keyword>
<reference evidence="3 4" key="1">
    <citation type="journal article" date="2023" name="Plants (Basel)">
        <title>Bridging the Gap: Combining Genomics and Transcriptomics Approaches to Understand Stylosanthes scabra, an Orphan Legume from the Brazilian Caatinga.</title>
        <authorList>
            <person name="Ferreira-Neto J.R.C."/>
            <person name="da Silva M.D."/>
            <person name="Binneck E."/>
            <person name="de Melo N.F."/>
            <person name="da Silva R.H."/>
            <person name="de Melo A.L.T.M."/>
            <person name="Pandolfi V."/>
            <person name="Bustamante F.O."/>
            <person name="Brasileiro-Vidal A.C."/>
            <person name="Benko-Iseppon A.M."/>
        </authorList>
    </citation>
    <scope>NUCLEOTIDE SEQUENCE [LARGE SCALE GENOMIC DNA]</scope>
    <source>
        <tissue evidence="3">Leaves</tissue>
    </source>
</reference>
<gene>
    <name evidence="3" type="ORF">PIB30_065053</name>
</gene>
<feature type="region of interest" description="Disordered" evidence="1">
    <location>
        <begin position="204"/>
        <end position="256"/>
    </location>
</feature>
<protein>
    <recommendedName>
        <fullName evidence="2">Aminotransferase-like plant mobile domain-containing protein</fullName>
    </recommendedName>
</protein>
<comment type="caution">
    <text evidence="3">The sequence shown here is derived from an EMBL/GenBank/DDBJ whole genome shotgun (WGS) entry which is preliminary data.</text>
</comment>
<sequence length="332" mass="37885">MRLLTQEDVRRYVRAHIFYLLRSLIFPDKSVTYVGGKFVQLFSDFDSIRGYSWGSACLAHLCRALCHASRWNHWRRHQDYRLTPVREYRKENDNMSSPYGSYGGHIGAWIYLMGYMKSCPFPTLPEDLGEDHCITLRGTQHHDWSVLHGTWVEKWRNCEQTILRGQPPGKKMLIPQTNRNKMMIKCHSKPKMIKCHSNLISQDLANSSSKPQPPPVLRPGRTSIDCIRPPQAISYGHSQGRNSMDSWTSGHDHQRGPILTQNVVDFNESTAKSKGLPEEDENSGVIESQFGQQEFGPSGSGDGMAYNLRKDKKKNKQVESFADLRKGEGTCA</sequence>
<evidence type="ECO:0000256" key="1">
    <source>
        <dbReference type="SAM" id="MobiDB-lite"/>
    </source>
</evidence>
<dbReference type="InterPro" id="IPR044824">
    <property type="entry name" value="MAIN-like"/>
</dbReference>
<feature type="region of interest" description="Disordered" evidence="1">
    <location>
        <begin position="270"/>
        <end position="332"/>
    </location>
</feature>
<dbReference type="PANTHER" id="PTHR46033">
    <property type="entry name" value="PROTEIN MAIN-LIKE 2"/>
    <property type="match status" value="1"/>
</dbReference>